<gene>
    <name evidence="2" type="ORF">JT362_01185</name>
</gene>
<dbReference type="InterPro" id="IPR050639">
    <property type="entry name" value="SSR_resolvase"/>
</dbReference>
<sequence length="468" mass="52967">MLEGWVVQRQARRGGARSEKRGVGLRFAFYGRTSTEDYQDRASSEYWQRDVAENVIFGRGAVVSEFFDSGYSRRLPWTDRPAAAALLNALRDPNRGFDAIVVGEFERAFYGDQLQQLMPVFERCGVQLWLPETDGPLDLNDVTHQALMLLLGAQSRREVLRSRHRVTAAMRAQVCEQGRYLGGRPPYGYRLVDAGPHPNRAHAQWGRRLRRLDPDPATAPHVRWMFAQRLAGRSVAGIARELNERGVRCPSHVDPERNSHRSGGVWTLRTVAAILANPRYTGRQVWNRQGRDYEAARGKQRRGPVHRWNPVQDWVISKQIVHPPLVTEQDFVAAQAIRATRPTGDGTTRVYLLAGLVRCRLCGRRMDAHWVNNRAGYRCRHGYTSAQRAVPERAKNLYVREDHILASLPAHLAVLELDDGLGSEERGSGDSGQRRDFAELMRQFDLTIVCDTAGWTVETAATTDDADR</sequence>
<reference evidence="2 3" key="1">
    <citation type="submission" date="2021-02" db="EMBL/GenBank/DDBJ databases">
        <title>Actinophytocola xerophila sp. nov., isolated from soil of cotton cropping field.</title>
        <authorList>
            <person name="Huang R."/>
            <person name="Chen X."/>
            <person name="Ge X."/>
            <person name="Liu W."/>
        </authorList>
    </citation>
    <scope>NUCLEOTIDE SEQUENCE [LARGE SCALE GENOMIC DNA]</scope>
    <source>
        <strain evidence="2 3">S1-96</strain>
    </source>
</reference>
<dbReference type="InterPro" id="IPR006119">
    <property type="entry name" value="Resolv_N"/>
</dbReference>
<dbReference type="SMART" id="SM00857">
    <property type="entry name" value="Resolvase"/>
    <property type="match status" value="1"/>
</dbReference>
<accession>A0ABT2J1P9</accession>
<dbReference type="PANTHER" id="PTHR30461">
    <property type="entry name" value="DNA-INVERTASE FROM LAMBDOID PROPHAGE"/>
    <property type="match status" value="1"/>
</dbReference>
<dbReference type="Proteomes" id="UP001156441">
    <property type="component" value="Unassembled WGS sequence"/>
</dbReference>
<dbReference type="Pfam" id="PF13408">
    <property type="entry name" value="Zn_ribbon_recom"/>
    <property type="match status" value="1"/>
</dbReference>
<dbReference type="Pfam" id="PF00239">
    <property type="entry name" value="Resolvase"/>
    <property type="match status" value="1"/>
</dbReference>
<evidence type="ECO:0000313" key="3">
    <source>
        <dbReference type="Proteomes" id="UP001156441"/>
    </source>
</evidence>
<keyword evidence="3" id="KW-1185">Reference proteome</keyword>
<dbReference type="Pfam" id="PF07508">
    <property type="entry name" value="Recombinase"/>
    <property type="match status" value="1"/>
</dbReference>
<dbReference type="SUPFAM" id="SSF53041">
    <property type="entry name" value="Resolvase-like"/>
    <property type="match status" value="1"/>
</dbReference>
<comment type="caution">
    <text evidence="2">The sequence shown here is derived from an EMBL/GenBank/DDBJ whole genome shotgun (WGS) entry which is preliminary data.</text>
</comment>
<dbReference type="PROSITE" id="PS51737">
    <property type="entry name" value="RECOMBINASE_DNA_BIND"/>
    <property type="match status" value="1"/>
</dbReference>
<organism evidence="2 3">
    <name type="scientific">Actinophytocola gossypii</name>
    <dbReference type="NCBI Taxonomy" id="2812003"/>
    <lineage>
        <taxon>Bacteria</taxon>
        <taxon>Bacillati</taxon>
        <taxon>Actinomycetota</taxon>
        <taxon>Actinomycetes</taxon>
        <taxon>Pseudonocardiales</taxon>
        <taxon>Pseudonocardiaceae</taxon>
    </lineage>
</organism>
<dbReference type="InterPro" id="IPR038109">
    <property type="entry name" value="DNA_bind_recomb_sf"/>
</dbReference>
<dbReference type="InterPro" id="IPR025827">
    <property type="entry name" value="Zn_ribbon_recom_dom"/>
</dbReference>
<dbReference type="PANTHER" id="PTHR30461:SF23">
    <property type="entry name" value="DNA RECOMBINASE-RELATED"/>
    <property type="match status" value="1"/>
</dbReference>
<dbReference type="EMBL" id="JAFFZE010000003">
    <property type="protein sequence ID" value="MCT2581733.1"/>
    <property type="molecule type" value="Genomic_DNA"/>
</dbReference>
<feature type="domain" description="Recombinase" evidence="1">
    <location>
        <begin position="186"/>
        <end position="344"/>
    </location>
</feature>
<evidence type="ECO:0000259" key="1">
    <source>
        <dbReference type="PROSITE" id="PS51737"/>
    </source>
</evidence>
<proteinExistence type="predicted"/>
<protein>
    <submittedName>
        <fullName evidence="2">Recombinase family protein</fullName>
    </submittedName>
</protein>
<name>A0ABT2J1P9_9PSEU</name>
<dbReference type="Gene3D" id="3.40.50.1390">
    <property type="entry name" value="Resolvase, N-terminal catalytic domain"/>
    <property type="match status" value="1"/>
</dbReference>
<dbReference type="InterPro" id="IPR036162">
    <property type="entry name" value="Resolvase-like_N_sf"/>
</dbReference>
<evidence type="ECO:0000313" key="2">
    <source>
        <dbReference type="EMBL" id="MCT2581733.1"/>
    </source>
</evidence>
<dbReference type="Gene3D" id="3.90.1750.20">
    <property type="entry name" value="Putative Large Serine Recombinase, Chain B, Domain 2"/>
    <property type="match status" value="1"/>
</dbReference>
<dbReference type="InterPro" id="IPR011109">
    <property type="entry name" value="DNA_bind_recombinase_dom"/>
</dbReference>